<dbReference type="EMBL" id="CP077715">
    <property type="protein sequence ID" value="QXJ30975.1"/>
    <property type="molecule type" value="Genomic_DNA"/>
</dbReference>
<dbReference type="Pfam" id="PF00355">
    <property type="entry name" value="Rieske"/>
    <property type="match status" value="1"/>
</dbReference>
<dbReference type="Gene3D" id="2.102.10.10">
    <property type="entry name" value="Rieske [2Fe-2S] iron-sulphur domain"/>
    <property type="match status" value="1"/>
</dbReference>
<dbReference type="InterPro" id="IPR017941">
    <property type="entry name" value="Rieske_2Fe-2S"/>
</dbReference>
<name>A0A8F5BZ41_9CREN</name>
<dbReference type="Proteomes" id="UP000693941">
    <property type="component" value="Chromosome"/>
</dbReference>
<sequence length="258" mass="28073">MLLRYIRMMNRRTFLRLYLVVGAAVAIAPLIKPLADYVGYFYNELGTMSKQYLVANNTDGLAGFPKYKIANIKDIQQQLSSGCPVYFFAYPLTNEPCFLVDLQVLLGQPVPEIPNPYYGQYAGPLGQMKTISGVGPNNSIYAFSDVCVHLGCQLPAQVLVTSENNPGLDTQNSVLHCPCHGSLYLLAKGGVVIGGPAPRPLPIILLEYDQSSGDIYAVGTNAPYFSASIPRTTPSDNLLYDPRYDYSVPSNPSCSKGG</sequence>
<keyword evidence="5" id="KW-1015">Disulfide bond</keyword>
<keyword evidence="4" id="KW-0411">Iron-sulfur</keyword>
<evidence type="ECO:0000256" key="1">
    <source>
        <dbReference type="ARBA" id="ARBA00022714"/>
    </source>
</evidence>
<protein>
    <submittedName>
        <fullName evidence="9">Ubiquinol-cytochrome C reductase iron-sulfur subunit</fullName>
    </submittedName>
</protein>
<dbReference type="PRINTS" id="PR00162">
    <property type="entry name" value="RIESKE"/>
</dbReference>
<dbReference type="InterPro" id="IPR005805">
    <property type="entry name" value="Rieske_Fe-S_prot_C"/>
</dbReference>
<dbReference type="GO" id="GO:0046872">
    <property type="term" value="F:metal ion binding"/>
    <property type="evidence" value="ECO:0007669"/>
    <property type="project" value="UniProtKB-KW"/>
</dbReference>
<feature type="domain" description="Rieske" evidence="7">
    <location>
        <begin position="107"/>
        <end position="215"/>
    </location>
</feature>
<dbReference type="InterPro" id="IPR036922">
    <property type="entry name" value="Rieske_2Fe-2S_sf"/>
</dbReference>
<dbReference type="SUPFAM" id="SSF50022">
    <property type="entry name" value="ISP domain"/>
    <property type="match status" value="1"/>
</dbReference>
<evidence type="ECO:0000313" key="8">
    <source>
        <dbReference type="EMBL" id="QXJ30975.1"/>
    </source>
</evidence>
<keyword evidence="2" id="KW-0479">Metal-binding</keyword>
<dbReference type="Proteomes" id="UP000694036">
    <property type="component" value="Chromosome"/>
</dbReference>
<keyword evidence="1" id="KW-0001">2Fe-2S</keyword>
<evidence type="ECO:0000256" key="5">
    <source>
        <dbReference type="ARBA" id="ARBA00023157"/>
    </source>
</evidence>
<gene>
    <name evidence="8" type="ORF">J5U21_00624</name>
    <name evidence="9" type="ORF">J5U22_00555</name>
</gene>
<dbReference type="AlphaFoldDB" id="A0A8F5BZ41"/>
<evidence type="ECO:0000256" key="4">
    <source>
        <dbReference type="ARBA" id="ARBA00023014"/>
    </source>
</evidence>
<dbReference type="PROSITE" id="PS51296">
    <property type="entry name" value="RIESKE"/>
    <property type="match status" value="1"/>
</dbReference>
<evidence type="ECO:0000313" key="10">
    <source>
        <dbReference type="Proteomes" id="UP000694036"/>
    </source>
</evidence>
<proteinExistence type="predicted"/>
<accession>A0A8F5BZ41</accession>
<comment type="cofactor">
    <cofactor evidence="6">
        <name>[2Fe-2S] cluster</name>
        <dbReference type="ChEBI" id="CHEBI:190135"/>
    </cofactor>
</comment>
<dbReference type="CDD" id="cd03475">
    <property type="entry name" value="Rieske_SoxF_SoxL"/>
    <property type="match status" value="1"/>
</dbReference>
<keyword evidence="10" id="KW-1185">Reference proteome</keyword>
<evidence type="ECO:0000256" key="6">
    <source>
        <dbReference type="ARBA" id="ARBA00034078"/>
    </source>
</evidence>
<evidence type="ECO:0000313" key="9">
    <source>
        <dbReference type="EMBL" id="QXJ34010.1"/>
    </source>
</evidence>
<evidence type="ECO:0000256" key="3">
    <source>
        <dbReference type="ARBA" id="ARBA00023004"/>
    </source>
</evidence>
<organism evidence="9 10">
    <name type="scientific">Saccharolobus shibatae</name>
    <dbReference type="NCBI Taxonomy" id="2286"/>
    <lineage>
        <taxon>Archaea</taxon>
        <taxon>Thermoproteota</taxon>
        <taxon>Thermoprotei</taxon>
        <taxon>Sulfolobales</taxon>
        <taxon>Sulfolobaceae</taxon>
        <taxon>Saccharolobus</taxon>
    </lineage>
</organism>
<dbReference type="EMBL" id="CP077713">
    <property type="protein sequence ID" value="QXJ34010.1"/>
    <property type="molecule type" value="Genomic_DNA"/>
</dbReference>
<dbReference type="InterPro" id="IPR014349">
    <property type="entry name" value="Rieske_Fe-S_prot"/>
</dbReference>
<evidence type="ECO:0000259" key="7">
    <source>
        <dbReference type="PROSITE" id="PS51296"/>
    </source>
</evidence>
<dbReference type="GO" id="GO:0016020">
    <property type="term" value="C:membrane"/>
    <property type="evidence" value="ECO:0007669"/>
    <property type="project" value="InterPro"/>
</dbReference>
<dbReference type="GO" id="GO:0051537">
    <property type="term" value="F:2 iron, 2 sulfur cluster binding"/>
    <property type="evidence" value="ECO:0007669"/>
    <property type="project" value="UniProtKB-KW"/>
</dbReference>
<dbReference type="PANTHER" id="PTHR10134">
    <property type="entry name" value="CYTOCHROME B-C1 COMPLEX SUBUNIT RIESKE, MITOCHONDRIAL"/>
    <property type="match status" value="1"/>
</dbReference>
<keyword evidence="3" id="KW-0408">Iron</keyword>
<reference evidence="9 10" key="1">
    <citation type="journal article" date="2021" name="Environ. Microbiol.">
        <title>New insights into the diversity and evolution of the archaeal mobilome from three complete genomes of Saccharolobus shibatae.</title>
        <authorList>
            <person name="Medvedeva S."/>
            <person name="Brandt D."/>
            <person name="Cvirkaite-Krupovic V."/>
            <person name="Liu Y."/>
            <person name="Severinov K."/>
            <person name="Ishino S."/>
            <person name="Ishino Y."/>
            <person name="Prangishvili D."/>
            <person name="Kalinowski J."/>
            <person name="Krupovic M."/>
        </authorList>
    </citation>
    <scope>NUCLEOTIDE SEQUENCE [LARGE SCALE GENOMIC DNA]</scope>
    <source>
        <strain evidence="8">BEU9</strain>
        <strain evidence="9 10">S38A</strain>
    </source>
</reference>
<evidence type="ECO:0000256" key="2">
    <source>
        <dbReference type="ARBA" id="ARBA00022723"/>
    </source>
</evidence>